<keyword evidence="4" id="KW-0865">Zymogen</keyword>
<reference evidence="6" key="1">
    <citation type="journal article" date="2019" name="Int. J. Syst. Evol. Microbiol.">
        <title>The Global Catalogue of Microorganisms (GCM) 10K type strain sequencing project: providing services to taxonomists for standard genome sequencing and annotation.</title>
        <authorList>
            <consortium name="The Broad Institute Genomics Platform"/>
            <consortium name="The Broad Institute Genome Sequencing Center for Infectious Disease"/>
            <person name="Wu L."/>
            <person name="Ma J."/>
        </authorList>
    </citation>
    <scope>NUCLEOTIDE SEQUENCE [LARGE SCALE GENOMIC DNA]</scope>
    <source>
        <strain evidence="6">CGMCC 1.15959</strain>
    </source>
</reference>
<dbReference type="Proteomes" id="UP000619041">
    <property type="component" value="Unassembled WGS sequence"/>
</dbReference>
<comment type="similarity">
    <text evidence="1">Belongs to the peptidase S45 family.</text>
</comment>
<evidence type="ECO:0000313" key="6">
    <source>
        <dbReference type="Proteomes" id="UP000619041"/>
    </source>
</evidence>
<dbReference type="InterPro" id="IPR043146">
    <property type="entry name" value="Penicillin_amidase_N_B-knob"/>
</dbReference>
<dbReference type="PANTHER" id="PTHR34218:SF3">
    <property type="entry name" value="ACYL-HOMOSERINE LACTONE ACYLASE PVDQ"/>
    <property type="match status" value="1"/>
</dbReference>
<evidence type="ECO:0000256" key="4">
    <source>
        <dbReference type="ARBA" id="ARBA00023145"/>
    </source>
</evidence>
<proteinExistence type="inferred from homology"/>
<keyword evidence="2" id="KW-0732">Signal</keyword>
<evidence type="ECO:0000256" key="1">
    <source>
        <dbReference type="ARBA" id="ARBA00006586"/>
    </source>
</evidence>
<keyword evidence="6" id="KW-1185">Reference proteome</keyword>
<dbReference type="InterPro" id="IPR002692">
    <property type="entry name" value="S45"/>
</dbReference>
<comment type="caution">
    <text evidence="5">The sequence shown here is derived from an EMBL/GenBank/DDBJ whole genome shotgun (WGS) entry which is preliminary data.</text>
</comment>
<dbReference type="PIRSF" id="PIRSF001227">
    <property type="entry name" value="Pen_acylase"/>
    <property type="match status" value="1"/>
</dbReference>
<dbReference type="InterPro" id="IPR023343">
    <property type="entry name" value="Penicillin_amidase_dom1"/>
</dbReference>
<dbReference type="InterPro" id="IPR014395">
    <property type="entry name" value="Pen/GL7ACA/AHL_acylase"/>
</dbReference>
<name>A0ABQ1RZG5_9SPHN</name>
<dbReference type="EMBL" id="BMKL01000001">
    <property type="protein sequence ID" value="GGD88184.1"/>
    <property type="molecule type" value="Genomic_DNA"/>
</dbReference>
<dbReference type="PANTHER" id="PTHR34218">
    <property type="entry name" value="PEPTIDASE S45 PENICILLIN AMIDASE"/>
    <property type="match status" value="1"/>
</dbReference>
<dbReference type="InterPro" id="IPR029055">
    <property type="entry name" value="Ntn_hydrolases_N"/>
</dbReference>
<evidence type="ECO:0000256" key="3">
    <source>
        <dbReference type="ARBA" id="ARBA00022801"/>
    </source>
</evidence>
<dbReference type="Pfam" id="PF01804">
    <property type="entry name" value="Penicil_amidase"/>
    <property type="match status" value="1"/>
</dbReference>
<sequence>MAVVGREKYAMRTWAIRAAVGVLLLALAALVGLMVWEPLLARAGKAPPAHAYTAEIVRDEWGVPHIYGKTDADVAYGVAQAHAEDDFRTLQDVAAMTRGRYGALAGQDGAQFDYVLALLDARGTVNRQYAKLEPRTRALLDAYATGLNDYAAAHPGEVRLGGLFPLNGEDIATGFALRQPFFFGLNNVIGPLVKGETLLPDPGPRLNASPLPGRESAANLGSNAFAIAPGRSDDGVTRLVSNSHQPWEGGVAWYELVVQSDEGWHFAGATFPGSPFPFLGHNEDLGWTNTVNEPDMVDVYKLSLDTSGTRYRLDGKWLPLQKKAVLLPVRIGPLVLPVSREVYRSVHGPVIINDRGAFAFRYGGMGRLDTLDAYYALNRARTYDEWEGILARQAVPSTNFIYADRSGTIAYWYNAAIPQRQKGPDWRGILPGDRSDLIWRGLVPFDRLPHYVNPASGFVFNSNNTPFVAAGKSSNLPPASASPEMGVEQRMTNRAYRAEKLLDGTNPIGRAELQRIKYDTGYERSGYVGKVLDGIAALDVRGNPRLVAAQRLMASWDLNADGAGAADALAVLVMRKPMGDDYSGKPPTPPLELLDTASAHLMEHFGRLDPPLQDILRLRRGPGRFAVDLPLDGGSDTLRASTLWDVDEDGRLKVKHGDSFVMFIEWAPGKPVASRSIQPFGAATTRPGSVHFTDQAGLFIQHKLKPVHFTRADTMANAVSRKLVTHRAD</sequence>
<dbReference type="Gene3D" id="2.30.120.10">
    <property type="match status" value="1"/>
</dbReference>
<evidence type="ECO:0000256" key="2">
    <source>
        <dbReference type="ARBA" id="ARBA00022729"/>
    </source>
</evidence>
<organism evidence="5 6">
    <name type="scientific">Tsuneonella deserti</name>
    <dbReference type="NCBI Taxonomy" id="2035528"/>
    <lineage>
        <taxon>Bacteria</taxon>
        <taxon>Pseudomonadati</taxon>
        <taxon>Pseudomonadota</taxon>
        <taxon>Alphaproteobacteria</taxon>
        <taxon>Sphingomonadales</taxon>
        <taxon>Erythrobacteraceae</taxon>
        <taxon>Tsuneonella</taxon>
    </lineage>
</organism>
<dbReference type="Gene3D" id="1.10.439.10">
    <property type="entry name" value="Penicillin Amidohydrolase, domain 1"/>
    <property type="match status" value="1"/>
</dbReference>
<protein>
    <submittedName>
        <fullName evidence="5">Penicillin amidase</fullName>
    </submittedName>
</protein>
<dbReference type="SUPFAM" id="SSF56235">
    <property type="entry name" value="N-terminal nucleophile aminohydrolases (Ntn hydrolases)"/>
    <property type="match status" value="1"/>
</dbReference>
<keyword evidence="3" id="KW-0378">Hydrolase</keyword>
<dbReference type="Gene3D" id="1.10.1400.10">
    <property type="match status" value="1"/>
</dbReference>
<dbReference type="InterPro" id="IPR043147">
    <property type="entry name" value="Penicillin_amidase_A-knob"/>
</dbReference>
<evidence type="ECO:0000313" key="5">
    <source>
        <dbReference type="EMBL" id="GGD88184.1"/>
    </source>
</evidence>
<dbReference type="CDD" id="cd01936">
    <property type="entry name" value="Ntn_CA"/>
    <property type="match status" value="1"/>
</dbReference>
<gene>
    <name evidence="5" type="ORF">GCM10011515_04760</name>
</gene>
<accession>A0ABQ1RZG5</accession>
<dbReference type="Gene3D" id="3.60.20.10">
    <property type="entry name" value="Glutamine Phosphoribosylpyrophosphate, subunit 1, domain 1"/>
    <property type="match status" value="1"/>
</dbReference>